<comment type="caution">
    <text evidence="3">The sequence shown here is derived from an EMBL/GenBank/DDBJ whole genome shotgun (WGS) entry which is preliminary data.</text>
</comment>
<dbReference type="InterPro" id="IPR038607">
    <property type="entry name" value="PhoD-like_sf"/>
</dbReference>
<feature type="chain" id="PRO_5047428631" description="PhoD-like phosphatase metallophosphatase domain-containing protein" evidence="1">
    <location>
        <begin position="28"/>
        <end position="558"/>
    </location>
</feature>
<dbReference type="Gene3D" id="3.60.21.70">
    <property type="entry name" value="PhoD-like phosphatase"/>
    <property type="match status" value="1"/>
</dbReference>
<evidence type="ECO:0000256" key="1">
    <source>
        <dbReference type="SAM" id="SignalP"/>
    </source>
</evidence>
<accession>A0ABY1Q7Q5</accession>
<dbReference type="InterPro" id="IPR006311">
    <property type="entry name" value="TAT_signal"/>
</dbReference>
<name>A0ABY1Q7Q5_9BURK</name>
<gene>
    <name evidence="3" type="ORF">SAMN06295970_107159</name>
</gene>
<dbReference type="SUPFAM" id="SSF56300">
    <property type="entry name" value="Metallo-dependent phosphatases"/>
    <property type="match status" value="1"/>
</dbReference>
<evidence type="ECO:0000259" key="2">
    <source>
        <dbReference type="Pfam" id="PF09423"/>
    </source>
</evidence>
<dbReference type="InterPro" id="IPR029052">
    <property type="entry name" value="Metallo-depent_PP-like"/>
</dbReference>
<feature type="signal peptide" evidence="1">
    <location>
        <begin position="1"/>
        <end position="27"/>
    </location>
</feature>
<evidence type="ECO:0000313" key="4">
    <source>
        <dbReference type="Proteomes" id="UP001158049"/>
    </source>
</evidence>
<dbReference type="PANTHER" id="PTHR43606:SF1">
    <property type="entry name" value="PHOD-LIKE PHOSPHATASE METALLOPHOSPHATASE DOMAIN-CONTAINING PROTEIN"/>
    <property type="match status" value="1"/>
</dbReference>
<organism evidence="3 4">
    <name type="scientific">Noviherbaspirillum suwonense</name>
    <dbReference type="NCBI Taxonomy" id="1224511"/>
    <lineage>
        <taxon>Bacteria</taxon>
        <taxon>Pseudomonadati</taxon>
        <taxon>Pseudomonadota</taxon>
        <taxon>Betaproteobacteria</taxon>
        <taxon>Burkholderiales</taxon>
        <taxon>Oxalobacteraceae</taxon>
        <taxon>Noviherbaspirillum</taxon>
    </lineage>
</organism>
<dbReference type="PROSITE" id="PS51318">
    <property type="entry name" value="TAT"/>
    <property type="match status" value="1"/>
</dbReference>
<dbReference type="Proteomes" id="UP001158049">
    <property type="component" value="Unassembled WGS sequence"/>
</dbReference>
<evidence type="ECO:0000313" key="3">
    <source>
        <dbReference type="EMBL" id="SMP61443.1"/>
    </source>
</evidence>
<dbReference type="InterPro" id="IPR052900">
    <property type="entry name" value="Phospholipid_Metab_Enz"/>
</dbReference>
<proteinExistence type="predicted"/>
<protein>
    <recommendedName>
        <fullName evidence="2">PhoD-like phosphatase metallophosphatase domain-containing protein</fullName>
    </recommendedName>
</protein>
<keyword evidence="1" id="KW-0732">Signal</keyword>
<keyword evidence="4" id="KW-1185">Reference proteome</keyword>
<dbReference type="InterPro" id="IPR018946">
    <property type="entry name" value="PhoD-like_MPP"/>
</dbReference>
<dbReference type="Pfam" id="PF09423">
    <property type="entry name" value="PhoD"/>
    <property type="match status" value="1"/>
</dbReference>
<reference evidence="3 4" key="1">
    <citation type="submission" date="2017-05" db="EMBL/GenBank/DDBJ databases">
        <authorList>
            <person name="Varghese N."/>
            <person name="Submissions S."/>
        </authorList>
    </citation>
    <scope>NUCLEOTIDE SEQUENCE [LARGE SCALE GENOMIC DNA]</scope>
    <source>
        <strain evidence="3 4">DSM 26001</strain>
    </source>
</reference>
<dbReference type="PANTHER" id="PTHR43606">
    <property type="entry name" value="PHOSPHATASE, PUTATIVE (AFU_ORTHOLOGUE AFUA_6G08710)-RELATED"/>
    <property type="match status" value="1"/>
</dbReference>
<sequence length="558" mass="62125">MPDPFSRRHFLQLGAIMAAGLSLPFHAVSASDGWNAGDLRHLLPAAAHDRFLIKASFGTALAQTPQLAIDGRRLPGRMTDRQGRFWRFDSPGLKPDTVYTLQLVSAAGRPLCAPWPLKTFPAPDAAPTRLRLLIYTCAGGNPDARGPGGMEAFRSMAIRHALLDRGMSYRPDVVIANGDHVYQDQRTWMESGSPTLRKAANDYYDGVGRFDTSQPVLGSANEALLEKMVDPQIARLYGTRLRSTPVFFLMDDHDYFENDEAEEKFITFPPDNFDLTLARTVQDMYFPEFLPDARRSLILPGSNASDRAAKVSECFGTLRYGKLLEMLMMDCGRYLSLKDRHAGLVPPEAEKWLLDRTRQSDARHMIHMPSTPFGWSAGKWREWYPDLVVSDEIMAAPPAVLSQPFNGVKGTNLRLSTERQKYMWQSGWFAQHQRIVAAMTAQNRPAVMMSGDLHATGWDRMLKSGEIDLRANPINIILNGPLGTGLAGWPSGPRGLGPAAPGALTLERNAKPAEKNGFSIVDITPDRMTCQLFAWREPDPFDAISRLEPYDVLEIPRG</sequence>
<feature type="domain" description="PhoD-like phosphatase metallophosphatase" evidence="2">
    <location>
        <begin position="148"/>
        <end position="456"/>
    </location>
</feature>
<dbReference type="RefSeq" id="WP_283442478.1">
    <property type="nucleotide sequence ID" value="NZ_FXUL01000007.1"/>
</dbReference>
<dbReference type="EMBL" id="FXUL01000007">
    <property type="protein sequence ID" value="SMP61443.1"/>
    <property type="molecule type" value="Genomic_DNA"/>
</dbReference>